<reference evidence="3 4" key="1">
    <citation type="journal article" date="2016" name="Nat. Commun.">
        <title>Thousands of microbial genomes shed light on interconnected biogeochemical processes in an aquifer system.</title>
        <authorList>
            <person name="Anantharaman K."/>
            <person name="Brown C.T."/>
            <person name="Hug L.A."/>
            <person name="Sharon I."/>
            <person name="Castelle C.J."/>
            <person name="Probst A.J."/>
            <person name="Thomas B.C."/>
            <person name="Singh A."/>
            <person name="Wilkins M.J."/>
            <person name="Karaoz U."/>
            <person name="Brodie E.L."/>
            <person name="Williams K.H."/>
            <person name="Hubbard S.S."/>
            <person name="Banfield J.F."/>
        </authorList>
    </citation>
    <scope>NUCLEOTIDE SEQUENCE [LARGE SCALE GENOMIC DNA]</scope>
</reference>
<accession>A0A1F5S7Q4</accession>
<dbReference type="Gene3D" id="2.30.40.10">
    <property type="entry name" value="Urease, subunit C, domain 1"/>
    <property type="match status" value="1"/>
</dbReference>
<dbReference type="InterPro" id="IPR011059">
    <property type="entry name" value="Metal-dep_hydrolase_composite"/>
</dbReference>
<gene>
    <name evidence="3" type="ORF">A2Y83_00495</name>
</gene>
<organism evidence="3 4">
    <name type="scientific">Candidatus Falkowbacteria bacterium RBG_13_39_14</name>
    <dbReference type="NCBI Taxonomy" id="1797985"/>
    <lineage>
        <taxon>Bacteria</taxon>
        <taxon>Candidatus Falkowiibacteriota</taxon>
    </lineage>
</organism>
<dbReference type="Proteomes" id="UP000178323">
    <property type="component" value="Unassembled WGS sequence"/>
</dbReference>
<name>A0A1F5S7Q4_9BACT</name>
<dbReference type="SUPFAM" id="SSF51556">
    <property type="entry name" value="Metallo-dependent hydrolases"/>
    <property type="match status" value="1"/>
</dbReference>
<proteinExistence type="predicted"/>
<evidence type="ECO:0000313" key="3">
    <source>
        <dbReference type="EMBL" id="OGF22572.1"/>
    </source>
</evidence>
<dbReference type="InterPro" id="IPR032466">
    <property type="entry name" value="Metal_Hydrolase"/>
</dbReference>
<comment type="caution">
    <text evidence="3">The sequence shown here is derived from an EMBL/GenBank/DDBJ whole genome shotgun (WGS) entry which is preliminary data.</text>
</comment>
<dbReference type="PANTHER" id="PTHR43794">
    <property type="entry name" value="AMINOHYDROLASE SSNA-RELATED"/>
    <property type="match status" value="1"/>
</dbReference>
<dbReference type="InterPro" id="IPR006680">
    <property type="entry name" value="Amidohydro-rel"/>
</dbReference>
<dbReference type="GO" id="GO:0016810">
    <property type="term" value="F:hydrolase activity, acting on carbon-nitrogen (but not peptide) bonds"/>
    <property type="evidence" value="ECO:0007669"/>
    <property type="project" value="InterPro"/>
</dbReference>
<dbReference type="Gene3D" id="3.20.20.140">
    <property type="entry name" value="Metal-dependent hydrolases"/>
    <property type="match status" value="1"/>
</dbReference>
<sequence>MSILIKNILHENKIADILIKKNKIEEIAESINEKADTIIDGSDKAALPGFVNGHTHAAMTLLRGYGDDMVLKEWLETKIWPIEAKMTEEDIYWGVKLACLEMIKTGTTCFNDMYWHFSAMAKATDEMGLRAALAETFIDIAGEKQAKESKEKTEKAFKESSDFSDRIKFAIAPHAIYTVSRDSLEWLKHFADKHELLI</sequence>
<feature type="domain" description="Amidohydrolase-related" evidence="2">
    <location>
        <begin position="46"/>
        <end position="197"/>
    </location>
</feature>
<keyword evidence="1" id="KW-0378">Hydrolase</keyword>
<protein>
    <recommendedName>
        <fullName evidence="2">Amidohydrolase-related domain-containing protein</fullName>
    </recommendedName>
</protein>
<dbReference type="Pfam" id="PF01979">
    <property type="entry name" value="Amidohydro_1"/>
    <property type="match status" value="1"/>
</dbReference>
<dbReference type="SUPFAM" id="SSF51338">
    <property type="entry name" value="Composite domain of metallo-dependent hydrolases"/>
    <property type="match status" value="1"/>
</dbReference>
<dbReference type="STRING" id="1797985.A2Y83_00495"/>
<dbReference type="AlphaFoldDB" id="A0A1F5S7Q4"/>
<dbReference type="EMBL" id="MFFS01000021">
    <property type="protein sequence ID" value="OGF22572.1"/>
    <property type="molecule type" value="Genomic_DNA"/>
</dbReference>
<evidence type="ECO:0000256" key="1">
    <source>
        <dbReference type="ARBA" id="ARBA00022801"/>
    </source>
</evidence>
<evidence type="ECO:0000313" key="4">
    <source>
        <dbReference type="Proteomes" id="UP000178323"/>
    </source>
</evidence>
<evidence type="ECO:0000259" key="2">
    <source>
        <dbReference type="Pfam" id="PF01979"/>
    </source>
</evidence>
<dbReference type="InterPro" id="IPR050287">
    <property type="entry name" value="MTA/SAH_deaminase"/>
</dbReference>
<dbReference type="PANTHER" id="PTHR43794:SF11">
    <property type="entry name" value="AMIDOHYDROLASE-RELATED DOMAIN-CONTAINING PROTEIN"/>
    <property type="match status" value="1"/>
</dbReference>